<dbReference type="FunFam" id="3.40.1440.60:FF:000001">
    <property type="entry name" value="Primosomal protein N"/>
    <property type="match status" value="1"/>
</dbReference>
<dbReference type="GeneID" id="42305472"/>
<sequence length="809" mass="92562">MFAQVVVDVPVVDTDRPFDYRIPESLAPFVFVGSRVSVPFGPRKLQGFVVGLADTSEVEKTRDILDVLDVEPPLTEEMVWLARRISERYMCTYYTALQSMVPAVLRSSYDKQIFLTAAGEAFVSVLSDEQAFYEYIRNRQPVLWNKIMKEFPFAAAWLDEGLKKNRIRVEQIVGDRVTKKTITILSPAVSVEELEAAQGELSKTAVRQKEVLSHFIHFYGPIPQPELLSLLGVSNQAVKGLVDKGLLIKEEVEGYRDPFSGRTFTPAPKHPFTAQQKTVIDGIVEGMNPPVYYPCLLHGVTGSGKTEVYLEIMERTIDQGREAILLVPEISLTPQMVNRFKGRFGSQVAVMHSRLSQGERYDEWRKIRRGEVKVAIGARSAIFAPFQNLGLIILDEEHEGSYKQEETPRYHARTIAQYRGMHHHAVVILGSATPSMESYHEAKKGRIHFFEMRERVGNRPLPEVTVVDMREELRDGNRTMFSKPLMDSINNRLEKNEQIVMFLNRRGFSTFVMCRSCGYVAQCPHCDISLTYHRSNQTLRCHYCGYTEREPQICPECGSEHIRFFGTGTQKVEEELARYFPGIRVIRMDVDTTGRKGAHEKLLQDFREGKGDVLLGTQMIAKGLDFPNVTLVGVLAADSLLNLPDFRAAERTFQLVTQVGGRAGRHEKKGEVILQTYNTEHYSIQYASRHDYESFFVEEIKQRYEKNYPPYYRLVLFTFAHENVPLLVKISERFARKLRETIPPGAYLLGPVASPIARIKDRYRFQCMIKYKNDPRVLPAIHQVVRAFDEERKKTGIMLTVDVDPQMMM</sequence>
<dbReference type="SUPFAM" id="SSF52540">
    <property type="entry name" value="P-loop containing nucleoside triphosphate hydrolases"/>
    <property type="match status" value="2"/>
</dbReference>
<dbReference type="Pfam" id="PF17764">
    <property type="entry name" value="PriA_3primeBD"/>
    <property type="match status" value="1"/>
</dbReference>
<dbReference type="Proteomes" id="UP000182836">
    <property type="component" value="Unassembled WGS sequence"/>
</dbReference>
<dbReference type="PROSITE" id="PS51192">
    <property type="entry name" value="HELICASE_ATP_BIND_1"/>
    <property type="match status" value="1"/>
</dbReference>
<name>A0A0D1XMX2_ANEMI</name>
<keyword evidence="6 12" id="KW-0347">Helicase</keyword>
<evidence type="ECO:0000256" key="6">
    <source>
        <dbReference type="ARBA" id="ARBA00022806"/>
    </source>
</evidence>
<dbReference type="Proteomes" id="UP000037269">
    <property type="component" value="Unassembled WGS sequence"/>
</dbReference>
<dbReference type="CDD" id="cd18804">
    <property type="entry name" value="SF2_C_priA"/>
    <property type="match status" value="1"/>
</dbReference>
<evidence type="ECO:0000259" key="13">
    <source>
        <dbReference type="PROSITE" id="PS51192"/>
    </source>
</evidence>
<feature type="domain" description="Helicase C-terminal" evidence="14">
    <location>
        <begin position="549"/>
        <end position="708"/>
    </location>
</feature>
<dbReference type="GO" id="GO:0003677">
    <property type="term" value="F:DNA binding"/>
    <property type="evidence" value="ECO:0007669"/>
    <property type="project" value="UniProtKB-UniRule"/>
</dbReference>
<dbReference type="EMBL" id="LGUG01000004">
    <property type="protein sequence ID" value="KON95707.1"/>
    <property type="molecule type" value="Genomic_DNA"/>
</dbReference>
<evidence type="ECO:0000256" key="1">
    <source>
        <dbReference type="ARBA" id="ARBA00022515"/>
    </source>
</evidence>
<dbReference type="PATRIC" id="fig|47500.8.peg.6922"/>
<dbReference type="Gene3D" id="3.40.1440.60">
    <property type="entry name" value="PriA, 3(prime) DNA-binding domain"/>
    <property type="match status" value="1"/>
</dbReference>
<dbReference type="GO" id="GO:1990077">
    <property type="term" value="C:primosome complex"/>
    <property type="evidence" value="ECO:0007669"/>
    <property type="project" value="UniProtKB-UniRule"/>
</dbReference>
<dbReference type="InterPro" id="IPR001650">
    <property type="entry name" value="Helicase_C-like"/>
</dbReference>
<evidence type="ECO:0000256" key="10">
    <source>
        <dbReference type="ARBA" id="ARBA00023235"/>
    </source>
</evidence>
<feature type="binding site" evidence="12">
    <location>
        <position position="541"/>
    </location>
    <ligand>
        <name>Zn(2+)</name>
        <dbReference type="ChEBI" id="CHEBI:29105"/>
        <label>2</label>
    </ligand>
</feature>
<evidence type="ECO:0000313" key="18">
    <source>
        <dbReference type="Proteomes" id="UP000182836"/>
    </source>
</evidence>
<gene>
    <name evidence="12" type="primary">priA</name>
    <name evidence="15" type="ORF">AF333_09690</name>
    <name evidence="16" type="ORF">SAMN04487909_103167</name>
</gene>
<evidence type="ECO:0000256" key="12">
    <source>
        <dbReference type="HAMAP-Rule" id="MF_00983"/>
    </source>
</evidence>
<dbReference type="AlphaFoldDB" id="A0A0D1XMX2"/>
<dbReference type="SMART" id="SM00490">
    <property type="entry name" value="HELICc"/>
    <property type="match status" value="1"/>
</dbReference>
<dbReference type="InterPro" id="IPR040498">
    <property type="entry name" value="PriA_CRR"/>
</dbReference>
<dbReference type="GO" id="GO:0005524">
    <property type="term" value="F:ATP binding"/>
    <property type="evidence" value="ECO:0007669"/>
    <property type="project" value="UniProtKB-UniRule"/>
</dbReference>
<dbReference type="PANTHER" id="PTHR30580:SF0">
    <property type="entry name" value="PRIMOSOMAL PROTEIN N"/>
    <property type="match status" value="1"/>
</dbReference>
<proteinExistence type="inferred from homology"/>
<dbReference type="Gene3D" id="3.40.50.300">
    <property type="entry name" value="P-loop containing nucleotide triphosphate hydrolases"/>
    <property type="match status" value="2"/>
</dbReference>
<dbReference type="SMART" id="SM00487">
    <property type="entry name" value="DEXDc"/>
    <property type="match status" value="1"/>
</dbReference>
<evidence type="ECO:0000313" key="17">
    <source>
        <dbReference type="Proteomes" id="UP000037269"/>
    </source>
</evidence>
<feature type="binding site" evidence="12">
    <location>
        <position position="523"/>
    </location>
    <ligand>
        <name>Zn(2+)</name>
        <dbReference type="ChEBI" id="CHEBI:29105"/>
        <label>2</label>
    </ligand>
</feature>
<dbReference type="InterPro" id="IPR041222">
    <property type="entry name" value="PriA_3primeBD"/>
</dbReference>
<dbReference type="Pfam" id="PF18074">
    <property type="entry name" value="PriA_C"/>
    <property type="match status" value="1"/>
</dbReference>
<evidence type="ECO:0000256" key="7">
    <source>
        <dbReference type="ARBA" id="ARBA00022833"/>
    </source>
</evidence>
<keyword evidence="1 12" id="KW-0639">Primosome</keyword>
<evidence type="ECO:0000256" key="11">
    <source>
        <dbReference type="ARBA" id="ARBA00048988"/>
    </source>
</evidence>
<feature type="binding site" evidence="12">
    <location>
        <position position="544"/>
    </location>
    <ligand>
        <name>Zn(2+)</name>
        <dbReference type="ChEBI" id="CHEBI:29105"/>
        <label>2</label>
    </ligand>
</feature>
<evidence type="ECO:0000259" key="14">
    <source>
        <dbReference type="PROSITE" id="PS51194"/>
    </source>
</evidence>
<dbReference type="PANTHER" id="PTHR30580">
    <property type="entry name" value="PRIMOSOMAL PROTEIN N"/>
    <property type="match status" value="1"/>
</dbReference>
<feature type="binding site" evidence="12">
    <location>
        <position position="517"/>
    </location>
    <ligand>
        <name>Zn(2+)</name>
        <dbReference type="ChEBI" id="CHEBI:29105"/>
        <label>1</label>
    </ligand>
</feature>
<dbReference type="NCBIfam" id="TIGR00595">
    <property type="entry name" value="priA"/>
    <property type="match status" value="1"/>
</dbReference>
<reference evidence="16 18" key="2">
    <citation type="submission" date="2016-10" db="EMBL/GenBank/DDBJ databases">
        <authorList>
            <person name="de Groot N.N."/>
        </authorList>
    </citation>
    <scope>NUCLEOTIDE SEQUENCE [LARGE SCALE GENOMIC DNA]</scope>
    <source>
        <strain evidence="16 18">DSM 2895</strain>
    </source>
</reference>
<feature type="binding site" evidence="12">
    <location>
        <position position="557"/>
    </location>
    <ligand>
        <name>Zn(2+)</name>
        <dbReference type="ChEBI" id="CHEBI:29105"/>
        <label>1</label>
    </ligand>
</feature>
<dbReference type="HAMAP" id="MF_00983">
    <property type="entry name" value="PriA"/>
    <property type="match status" value="1"/>
</dbReference>
<feature type="binding site" evidence="12">
    <location>
        <position position="514"/>
    </location>
    <ligand>
        <name>Zn(2+)</name>
        <dbReference type="ChEBI" id="CHEBI:29105"/>
        <label>1</label>
    </ligand>
</feature>
<protein>
    <recommendedName>
        <fullName evidence="12">Replication restart protein PriA</fullName>
    </recommendedName>
    <alternativeName>
        <fullName evidence="12">ATP-dependent DNA helicase PriA</fullName>
        <ecNumber evidence="12">5.6.2.4</ecNumber>
    </alternativeName>
    <alternativeName>
        <fullName evidence="12">DNA 3'-5' helicase PriA</fullName>
    </alternativeName>
</protein>
<keyword evidence="5 12" id="KW-0378">Hydrolase</keyword>
<keyword evidence="2 12" id="KW-0235">DNA replication</keyword>
<organism evidence="15 17">
    <name type="scientific">Aneurinibacillus migulanus</name>
    <name type="common">Bacillus migulanus</name>
    <dbReference type="NCBI Taxonomy" id="47500"/>
    <lineage>
        <taxon>Bacteria</taxon>
        <taxon>Bacillati</taxon>
        <taxon>Bacillota</taxon>
        <taxon>Bacilli</taxon>
        <taxon>Bacillales</taxon>
        <taxon>Paenibacillaceae</taxon>
        <taxon>Aneurinibacillus group</taxon>
        <taxon>Aneurinibacillus</taxon>
    </lineage>
</organism>
<comment type="catalytic activity">
    <reaction evidence="11 12">
        <text>ATP + H2O = ADP + phosphate + H(+)</text>
        <dbReference type="Rhea" id="RHEA:13065"/>
        <dbReference type="ChEBI" id="CHEBI:15377"/>
        <dbReference type="ChEBI" id="CHEBI:15378"/>
        <dbReference type="ChEBI" id="CHEBI:30616"/>
        <dbReference type="ChEBI" id="CHEBI:43474"/>
        <dbReference type="ChEBI" id="CHEBI:456216"/>
        <dbReference type="EC" id="5.6.2.4"/>
    </reaction>
</comment>
<comment type="similarity">
    <text evidence="12">Belongs to the helicase family. PriA subfamily.</text>
</comment>
<dbReference type="PROSITE" id="PS51194">
    <property type="entry name" value="HELICASE_CTER"/>
    <property type="match status" value="1"/>
</dbReference>
<keyword evidence="4 12" id="KW-0547">Nucleotide-binding</keyword>
<keyword evidence="17" id="KW-1185">Reference proteome</keyword>
<feature type="domain" description="Helicase ATP-binding" evidence="13">
    <location>
        <begin position="295"/>
        <end position="452"/>
    </location>
</feature>
<keyword evidence="8 12" id="KW-0067">ATP-binding</keyword>
<dbReference type="Pfam" id="PF00270">
    <property type="entry name" value="DEAD"/>
    <property type="match status" value="1"/>
</dbReference>
<dbReference type="GO" id="GO:0016787">
    <property type="term" value="F:hydrolase activity"/>
    <property type="evidence" value="ECO:0007669"/>
    <property type="project" value="UniProtKB-KW"/>
</dbReference>
<evidence type="ECO:0000256" key="2">
    <source>
        <dbReference type="ARBA" id="ARBA00022705"/>
    </source>
</evidence>
<dbReference type="GO" id="GO:0006270">
    <property type="term" value="P:DNA replication initiation"/>
    <property type="evidence" value="ECO:0007669"/>
    <property type="project" value="TreeGrafter"/>
</dbReference>
<evidence type="ECO:0000256" key="9">
    <source>
        <dbReference type="ARBA" id="ARBA00023125"/>
    </source>
</evidence>
<evidence type="ECO:0000256" key="5">
    <source>
        <dbReference type="ARBA" id="ARBA00022801"/>
    </source>
</evidence>
<dbReference type="GO" id="GO:0043138">
    <property type="term" value="F:3'-5' DNA helicase activity"/>
    <property type="evidence" value="ECO:0007669"/>
    <property type="project" value="UniProtKB-EC"/>
</dbReference>
<dbReference type="OrthoDB" id="9759544at2"/>
<evidence type="ECO:0000256" key="4">
    <source>
        <dbReference type="ARBA" id="ARBA00022741"/>
    </source>
</evidence>
<dbReference type="InterPro" id="IPR014001">
    <property type="entry name" value="Helicase_ATP-bd"/>
</dbReference>
<dbReference type="Pfam" id="PF00271">
    <property type="entry name" value="Helicase_C"/>
    <property type="match status" value="1"/>
</dbReference>
<dbReference type="EC" id="5.6.2.4" evidence="12"/>
<dbReference type="NCBIfam" id="NF004066">
    <property type="entry name" value="PRK05580.1-3"/>
    <property type="match status" value="1"/>
</dbReference>
<feature type="binding site" evidence="12">
    <location>
        <position position="554"/>
    </location>
    <ligand>
        <name>Zn(2+)</name>
        <dbReference type="ChEBI" id="CHEBI:29105"/>
        <label>1</label>
    </ligand>
</feature>
<dbReference type="InterPro" id="IPR041236">
    <property type="entry name" value="PriA_C"/>
</dbReference>
<dbReference type="InterPro" id="IPR027417">
    <property type="entry name" value="P-loop_NTPase"/>
</dbReference>
<comment type="cofactor">
    <cofactor evidence="12">
        <name>Zn(2+)</name>
        <dbReference type="ChEBI" id="CHEBI:29105"/>
    </cofactor>
    <text evidence="12">Binds 2 zinc ions per subunit.</text>
</comment>
<dbReference type="CDD" id="cd17929">
    <property type="entry name" value="DEXHc_priA"/>
    <property type="match status" value="1"/>
</dbReference>
<dbReference type="GO" id="GO:0006310">
    <property type="term" value="P:DNA recombination"/>
    <property type="evidence" value="ECO:0007669"/>
    <property type="project" value="InterPro"/>
</dbReference>
<keyword evidence="9 12" id="KW-0238">DNA-binding</keyword>
<dbReference type="RefSeq" id="WP_043066037.1">
    <property type="nucleotide sequence ID" value="NZ_BJOA01000031.1"/>
</dbReference>
<comment type="subunit">
    <text evidence="12">Component of the replication restart primosome.</text>
</comment>
<comment type="catalytic activity">
    <reaction evidence="12">
        <text>Couples ATP hydrolysis with the unwinding of duplex DNA by translocating in the 3'-5' direction.</text>
        <dbReference type="EC" id="5.6.2.4"/>
    </reaction>
</comment>
<dbReference type="GO" id="GO:0006269">
    <property type="term" value="P:DNA replication, synthesis of primer"/>
    <property type="evidence" value="ECO:0007669"/>
    <property type="project" value="UniProtKB-KW"/>
</dbReference>
<dbReference type="FunFam" id="3.40.50.300:FF:000489">
    <property type="entry name" value="Primosome assembly protein PriA"/>
    <property type="match status" value="1"/>
</dbReference>
<dbReference type="InterPro" id="IPR042115">
    <property type="entry name" value="PriA_3primeBD_sf"/>
</dbReference>
<reference evidence="15 17" key="1">
    <citation type="submission" date="2015-07" db="EMBL/GenBank/DDBJ databases">
        <title>Fjat-14205 dsm 2895.</title>
        <authorList>
            <person name="Liu B."/>
            <person name="Wang J."/>
            <person name="Zhu Y."/>
            <person name="Liu G."/>
            <person name="Chen Q."/>
            <person name="Chen Z."/>
            <person name="Lan J."/>
            <person name="Che J."/>
            <person name="Ge C."/>
            <person name="Shi H."/>
            <person name="Pan Z."/>
            <person name="Liu X."/>
        </authorList>
    </citation>
    <scope>NUCLEOTIDE SEQUENCE [LARGE SCALE GENOMIC DNA]</scope>
    <source>
        <strain evidence="15 17">DSM 2895</strain>
    </source>
</reference>
<keyword evidence="7 12" id="KW-0862">Zinc</keyword>
<comment type="function">
    <text evidence="12">Initiates the restart of stalled replication forks, which reloads the replicative helicase on sites other than the origin of replication. Recognizes and binds to abandoned replication forks and remodels them to uncover a helicase loading site. Promotes assembly of the primosome at these replication forks.</text>
</comment>
<evidence type="ECO:0000313" key="16">
    <source>
        <dbReference type="EMBL" id="SDI34981.1"/>
    </source>
</evidence>
<dbReference type="Pfam" id="PF18319">
    <property type="entry name" value="Zn_ribbon_PriA"/>
    <property type="match status" value="1"/>
</dbReference>
<dbReference type="InterPro" id="IPR011545">
    <property type="entry name" value="DEAD/DEAH_box_helicase_dom"/>
</dbReference>
<dbReference type="GO" id="GO:0008270">
    <property type="term" value="F:zinc ion binding"/>
    <property type="evidence" value="ECO:0007669"/>
    <property type="project" value="UniProtKB-UniRule"/>
</dbReference>
<feature type="binding site" evidence="12">
    <location>
        <position position="526"/>
    </location>
    <ligand>
        <name>Zn(2+)</name>
        <dbReference type="ChEBI" id="CHEBI:29105"/>
        <label>2</label>
    </ligand>
</feature>
<dbReference type="GO" id="GO:0006302">
    <property type="term" value="P:double-strand break repair"/>
    <property type="evidence" value="ECO:0007669"/>
    <property type="project" value="InterPro"/>
</dbReference>
<keyword evidence="3 12" id="KW-0479">Metal-binding</keyword>
<evidence type="ECO:0000256" key="3">
    <source>
        <dbReference type="ARBA" id="ARBA00022723"/>
    </source>
</evidence>
<dbReference type="EMBL" id="FNED01000003">
    <property type="protein sequence ID" value="SDI34981.1"/>
    <property type="molecule type" value="Genomic_DNA"/>
</dbReference>
<evidence type="ECO:0000313" key="15">
    <source>
        <dbReference type="EMBL" id="KON95707.1"/>
    </source>
</evidence>
<evidence type="ECO:0000256" key="8">
    <source>
        <dbReference type="ARBA" id="ARBA00022840"/>
    </source>
</evidence>
<dbReference type="STRING" id="47500.AF333_09690"/>
<accession>A0A0D1XMX2</accession>
<dbReference type="InterPro" id="IPR005259">
    <property type="entry name" value="PriA"/>
</dbReference>
<keyword evidence="10 12" id="KW-0413">Isomerase</keyword>